<dbReference type="EMBL" id="CAMPGE010010501">
    <property type="protein sequence ID" value="CAI2369349.1"/>
    <property type="molecule type" value="Genomic_DNA"/>
</dbReference>
<protein>
    <submittedName>
        <fullName evidence="2">Uncharacterized protein</fullName>
    </submittedName>
</protein>
<comment type="caution">
    <text evidence="2">The sequence shown here is derived from an EMBL/GenBank/DDBJ whole genome shotgun (WGS) entry which is preliminary data.</text>
</comment>
<evidence type="ECO:0000313" key="2">
    <source>
        <dbReference type="EMBL" id="CAI2369349.1"/>
    </source>
</evidence>
<organism evidence="2 3">
    <name type="scientific">Euplotes crassus</name>
    <dbReference type="NCBI Taxonomy" id="5936"/>
    <lineage>
        <taxon>Eukaryota</taxon>
        <taxon>Sar</taxon>
        <taxon>Alveolata</taxon>
        <taxon>Ciliophora</taxon>
        <taxon>Intramacronucleata</taxon>
        <taxon>Spirotrichea</taxon>
        <taxon>Hypotrichia</taxon>
        <taxon>Euplotida</taxon>
        <taxon>Euplotidae</taxon>
        <taxon>Moneuplotes</taxon>
    </lineage>
</organism>
<keyword evidence="3" id="KW-1185">Reference proteome</keyword>
<keyword evidence="1" id="KW-1133">Transmembrane helix</keyword>
<reference evidence="2" key="1">
    <citation type="submission" date="2023-07" db="EMBL/GenBank/DDBJ databases">
        <authorList>
            <consortium name="AG Swart"/>
            <person name="Singh M."/>
            <person name="Singh A."/>
            <person name="Seah K."/>
            <person name="Emmerich C."/>
        </authorList>
    </citation>
    <scope>NUCLEOTIDE SEQUENCE</scope>
    <source>
        <strain evidence="2">DP1</strain>
    </source>
</reference>
<evidence type="ECO:0000313" key="3">
    <source>
        <dbReference type="Proteomes" id="UP001295684"/>
    </source>
</evidence>
<accession>A0AAD1UQ68</accession>
<dbReference type="Proteomes" id="UP001295684">
    <property type="component" value="Unassembled WGS sequence"/>
</dbReference>
<name>A0AAD1UQ68_EUPCR</name>
<sequence length="369" mass="42744">MPPTRLLTLKLAFVSLFLIIFTLYFNDIEDEIFWSNNFLLPELTSILENKEKLKKCTLEIEGSPQISLMGMNPSAETKEYSIILGIPRERHTKPEVDQLQSPWLKSIDLKLKFLQELFFGSELSSVEKTQTAADKEFQARIEEYHQHAEENDKIIDLLINATSVSIFFNNYTEEIYLLALELVNSEESNRSILSLVQIEAEKDFKHPDEALNEKSEEENNISLLDAINPLSPELDNYLMTSFWMNDYEESNLLTMNITHNLVYSGQVFEDDFSVKFKTYCAAISDSEKVFLSYLGLSQYNIGNAQKYILENDDQITSLECRNNTVMFKLEQDKEQYRIISLKNPTIEAKSNNDWVENVYSEYSSSLKIP</sequence>
<keyword evidence="1" id="KW-0472">Membrane</keyword>
<proteinExistence type="predicted"/>
<dbReference type="AlphaFoldDB" id="A0AAD1UQ68"/>
<feature type="transmembrane region" description="Helical" evidence="1">
    <location>
        <begin position="7"/>
        <end position="25"/>
    </location>
</feature>
<gene>
    <name evidence="2" type="ORF">ECRASSUSDP1_LOCUS10648</name>
</gene>
<evidence type="ECO:0000256" key="1">
    <source>
        <dbReference type="SAM" id="Phobius"/>
    </source>
</evidence>
<keyword evidence="1" id="KW-0812">Transmembrane</keyword>